<reference evidence="1 2" key="2">
    <citation type="journal article" date="2022" name="Mol. Ecol. Resour.">
        <title>The genomes of chicory, endive, great burdock and yacon provide insights into Asteraceae paleo-polyploidization history and plant inulin production.</title>
        <authorList>
            <person name="Fan W."/>
            <person name="Wang S."/>
            <person name="Wang H."/>
            <person name="Wang A."/>
            <person name="Jiang F."/>
            <person name="Liu H."/>
            <person name="Zhao H."/>
            <person name="Xu D."/>
            <person name="Zhang Y."/>
        </authorList>
    </citation>
    <scope>NUCLEOTIDE SEQUENCE [LARGE SCALE GENOMIC DNA]</scope>
    <source>
        <strain evidence="2">cv. Punajuju</strain>
        <tissue evidence="1">Leaves</tissue>
    </source>
</reference>
<organism evidence="1 2">
    <name type="scientific">Cichorium intybus</name>
    <name type="common">Chicory</name>
    <dbReference type="NCBI Taxonomy" id="13427"/>
    <lineage>
        <taxon>Eukaryota</taxon>
        <taxon>Viridiplantae</taxon>
        <taxon>Streptophyta</taxon>
        <taxon>Embryophyta</taxon>
        <taxon>Tracheophyta</taxon>
        <taxon>Spermatophyta</taxon>
        <taxon>Magnoliopsida</taxon>
        <taxon>eudicotyledons</taxon>
        <taxon>Gunneridae</taxon>
        <taxon>Pentapetalae</taxon>
        <taxon>asterids</taxon>
        <taxon>campanulids</taxon>
        <taxon>Asterales</taxon>
        <taxon>Asteraceae</taxon>
        <taxon>Cichorioideae</taxon>
        <taxon>Cichorieae</taxon>
        <taxon>Cichoriinae</taxon>
        <taxon>Cichorium</taxon>
    </lineage>
</organism>
<reference evidence="2" key="1">
    <citation type="journal article" date="2022" name="Mol. Ecol. Resour.">
        <title>The genomes of chicory, endive, great burdock and yacon provide insights into Asteraceae palaeo-polyploidization history and plant inulin production.</title>
        <authorList>
            <person name="Fan W."/>
            <person name="Wang S."/>
            <person name="Wang H."/>
            <person name="Wang A."/>
            <person name="Jiang F."/>
            <person name="Liu H."/>
            <person name="Zhao H."/>
            <person name="Xu D."/>
            <person name="Zhang Y."/>
        </authorList>
    </citation>
    <scope>NUCLEOTIDE SEQUENCE [LARGE SCALE GENOMIC DNA]</scope>
    <source>
        <strain evidence="2">cv. Punajuju</strain>
    </source>
</reference>
<comment type="caution">
    <text evidence="1">The sequence shown here is derived from an EMBL/GenBank/DDBJ whole genome shotgun (WGS) entry which is preliminary data.</text>
</comment>
<keyword evidence="2" id="KW-1185">Reference proteome</keyword>
<evidence type="ECO:0000313" key="2">
    <source>
        <dbReference type="Proteomes" id="UP001055811"/>
    </source>
</evidence>
<name>A0ACB9H6U8_CICIN</name>
<protein>
    <submittedName>
        <fullName evidence="1">Uncharacterized protein</fullName>
    </submittedName>
</protein>
<gene>
    <name evidence="1" type="ORF">L2E82_05230</name>
</gene>
<dbReference type="EMBL" id="CM042009">
    <property type="protein sequence ID" value="KAI3791460.1"/>
    <property type="molecule type" value="Genomic_DNA"/>
</dbReference>
<proteinExistence type="predicted"/>
<accession>A0ACB9H6U8</accession>
<evidence type="ECO:0000313" key="1">
    <source>
        <dbReference type="EMBL" id="KAI3791460.1"/>
    </source>
</evidence>
<sequence>MAQHEKDSGDCYLILLRSYIQCCLAEADLIRMRGSTGASLLHDDVESLRKLYLYNPYILTLPDVGDGNDKIVPKNVQQLSGFNTGLFDYLIATDNSDSKENEQTDENKQTEKKKSKKFKKRKADSEFGVVKGIEFKKVQTSRASEDRTIPLSVIAERTKLTIEDVEYHLMKSLSITLEVPSPFSRIHRFFTYFFSL</sequence>
<dbReference type="Proteomes" id="UP001055811">
    <property type="component" value="Linkage Group LG01"/>
</dbReference>